<keyword evidence="3" id="KW-0396">Initiation factor</keyword>
<dbReference type="SUPFAM" id="SSF52540">
    <property type="entry name" value="P-loop containing nucleoside triphosphate hydrolases"/>
    <property type="match status" value="1"/>
</dbReference>
<dbReference type="PANTHER" id="PTHR22942:SF30">
    <property type="entry name" value="MEIOTIC RECOMBINATION PROTEIN DMC1_LIM15 HOMOLOG"/>
    <property type="match status" value="1"/>
</dbReference>
<reference evidence="3 4" key="1">
    <citation type="journal article" date="2011" name="Nature">
        <title>The Medicago genome provides insight into the evolution of rhizobial symbioses.</title>
        <authorList>
            <person name="Young N.D."/>
            <person name="Debelle F."/>
            <person name="Oldroyd G.E."/>
            <person name="Geurts R."/>
            <person name="Cannon S.B."/>
            <person name="Udvardi M.K."/>
            <person name="Benedito V.A."/>
            <person name="Mayer K.F."/>
            <person name="Gouzy J."/>
            <person name="Schoof H."/>
            <person name="Van de Peer Y."/>
            <person name="Proost S."/>
            <person name="Cook D.R."/>
            <person name="Meyers B.C."/>
            <person name="Spannagl M."/>
            <person name="Cheung F."/>
            <person name="De Mita S."/>
            <person name="Krishnakumar V."/>
            <person name="Gundlach H."/>
            <person name="Zhou S."/>
            <person name="Mudge J."/>
            <person name="Bharti A.K."/>
            <person name="Murray J.D."/>
            <person name="Naoumkina M.A."/>
            <person name="Rosen B."/>
            <person name="Silverstein K.A."/>
            <person name="Tang H."/>
            <person name="Rombauts S."/>
            <person name="Zhao P.X."/>
            <person name="Zhou P."/>
            <person name="Barbe V."/>
            <person name="Bardou P."/>
            <person name="Bechner M."/>
            <person name="Bellec A."/>
            <person name="Berger A."/>
            <person name="Berges H."/>
            <person name="Bidwell S."/>
            <person name="Bisseling T."/>
            <person name="Choisne N."/>
            <person name="Couloux A."/>
            <person name="Denny R."/>
            <person name="Deshpande S."/>
            <person name="Dai X."/>
            <person name="Doyle J.J."/>
            <person name="Dudez A.M."/>
            <person name="Farmer A.D."/>
            <person name="Fouteau S."/>
            <person name="Franken C."/>
            <person name="Gibelin C."/>
            <person name="Gish J."/>
            <person name="Goldstein S."/>
            <person name="Gonzalez A.J."/>
            <person name="Green P.J."/>
            <person name="Hallab A."/>
            <person name="Hartog M."/>
            <person name="Hua A."/>
            <person name="Humphray S.J."/>
            <person name="Jeong D.H."/>
            <person name="Jing Y."/>
            <person name="Jocker A."/>
            <person name="Kenton S.M."/>
            <person name="Kim D.J."/>
            <person name="Klee K."/>
            <person name="Lai H."/>
            <person name="Lang C."/>
            <person name="Lin S."/>
            <person name="Macmil S.L."/>
            <person name="Magdelenat G."/>
            <person name="Matthews L."/>
            <person name="McCorrison J."/>
            <person name="Monaghan E.L."/>
            <person name="Mun J.H."/>
            <person name="Najar F.Z."/>
            <person name="Nicholson C."/>
            <person name="Noirot C."/>
            <person name="O'Bleness M."/>
            <person name="Paule C.R."/>
            <person name="Poulain J."/>
            <person name="Prion F."/>
            <person name="Qin B."/>
            <person name="Qu C."/>
            <person name="Retzel E.F."/>
            <person name="Riddle C."/>
            <person name="Sallet E."/>
            <person name="Samain S."/>
            <person name="Samson N."/>
            <person name="Sanders I."/>
            <person name="Saurat O."/>
            <person name="Scarpelli C."/>
            <person name="Schiex T."/>
            <person name="Segurens B."/>
            <person name="Severin A.J."/>
            <person name="Sherrier D.J."/>
            <person name="Shi R."/>
            <person name="Sims S."/>
            <person name="Singer S.R."/>
            <person name="Sinharoy S."/>
            <person name="Sterck L."/>
            <person name="Viollet A."/>
            <person name="Wang B.B."/>
            <person name="Wang K."/>
            <person name="Wang M."/>
            <person name="Wang X."/>
            <person name="Warfsmann J."/>
            <person name="Weissenbach J."/>
            <person name="White D.D."/>
            <person name="White J.D."/>
            <person name="Wiley G.B."/>
            <person name="Wincker P."/>
            <person name="Xing Y."/>
            <person name="Yang L."/>
            <person name="Yao Z."/>
            <person name="Ying F."/>
            <person name="Zhai J."/>
            <person name="Zhou L."/>
            <person name="Zuber A."/>
            <person name="Denarie J."/>
            <person name="Dixon R.A."/>
            <person name="May G.D."/>
            <person name="Schwartz D.C."/>
            <person name="Rogers J."/>
            <person name="Quetier F."/>
            <person name="Town C.D."/>
            <person name="Roe B.A."/>
        </authorList>
    </citation>
    <scope>NUCLEOTIDE SEQUENCE [LARGE SCALE GENOMIC DNA]</scope>
    <source>
        <strain evidence="3">A17</strain>
        <strain evidence="4">cv. Jemalong A17</strain>
    </source>
</reference>
<name>G7KD71_MEDTR</name>
<feature type="transmembrane region" description="Helical" evidence="1">
    <location>
        <begin position="194"/>
        <end position="217"/>
    </location>
</feature>
<accession>G7KD71</accession>
<dbReference type="InterPro" id="IPR013632">
    <property type="entry name" value="Rad51_C"/>
</dbReference>
<dbReference type="GO" id="GO:0000730">
    <property type="term" value="P:DNA recombinase assembly"/>
    <property type="evidence" value="ECO:0000318"/>
    <property type="project" value="GO_Central"/>
</dbReference>
<dbReference type="GO" id="GO:0003743">
    <property type="term" value="F:translation initiation factor activity"/>
    <property type="evidence" value="ECO:0007669"/>
    <property type="project" value="UniProtKB-KW"/>
</dbReference>
<dbReference type="GO" id="GO:0000794">
    <property type="term" value="C:condensed nuclear chromosome"/>
    <property type="evidence" value="ECO:0000318"/>
    <property type="project" value="GO_Central"/>
</dbReference>
<feature type="transmembrane region" description="Helical" evidence="1">
    <location>
        <begin position="237"/>
        <end position="259"/>
    </location>
</feature>
<reference evidence="4" key="3">
    <citation type="submission" date="2015-04" db="UniProtKB">
        <authorList>
            <consortium name="EnsemblPlants"/>
        </authorList>
    </citation>
    <scope>IDENTIFICATION</scope>
    <source>
        <strain evidence="4">cv. Jemalong A17</strain>
    </source>
</reference>
<dbReference type="EMBL" id="CM001221">
    <property type="protein sequence ID" value="AET00399.2"/>
    <property type="molecule type" value="Genomic_DNA"/>
</dbReference>
<dbReference type="GO" id="GO:0007131">
    <property type="term" value="P:reciprocal meiotic recombination"/>
    <property type="evidence" value="ECO:0000318"/>
    <property type="project" value="GO_Central"/>
</dbReference>
<dbReference type="STRING" id="3880.G7KD71"/>
<dbReference type="Gene3D" id="3.40.50.300">
    <property type="entry name" value="P-loop containing nucleotide triphosphate hydrolases"/>
    <property type="match status" value="1"/>
</dbReference>
<feature type="domain" description="Rad51-like C-terminal" evidence="2">
    <location>
        <begin position="5"/>
        <end position="130"/>
    </location>
</feature>
<dbReference type="GO" id="GO:0008094">
    <property type="term" value="F:ATP-dependent activity, acting on DNA"/>
    <property type="evidence" value="ECO:0000318"/>
    <property type="project" value="GO_Central"/>
</dbReference>
<evidence type="ECO:0000259" key="2">
    <source>
        <dbReference type="Pfam" id="PF08423"/>
    </source>
</evidence>
<keyword evidence="1" id="KW-0472">Membrane</keyword>
<dbReference type="GO" id="GO:0006312">
    <property type="term" value="P:mitotic recombination"/>
    <property type="evidence" value="ECO:0000318"/>
    <property type="project" value="GO_Central"/>
</dbReference>
<accession>A0A0C3XTR0</accession>
<dbReference type="Pfam" id="PF08423">
    <property type="entry name" value="Rad51"/>
    <property type="match status" value="1"/>
</dbReference>
<dbReference type="EnsemblPlants" id="AET00399">
    <property type="protein sequence ID" value="AET00399"/>
    <property type="gene ID" value="MTR_5g091610"/>
</dbReference>
<dbReference type="InterPro" id="IPR027417">
    <property type="entry name" value="P-loop_NTPase"/>
</dbReference>
<dbReference type="AlphaFoldDB" id="G7KD71"/>
<dbReference type="GO" id="GO:0070192">
    <property type="term" value="P:chromosome organization involved in meiotic cell cycle"/>
    <property type="evidence" value="ECO:0000318"/>
    <property type="project" value="GO_Central"/>
</dbReference>
<reference evidence="3 4" key="2">
    <citation type="journal article" date="2014" name="BMC Genomics">
        <title>An improved genome release (version Mt4.0) for the model legume Medicago truncatula.</title>
        <authorList>
            <person name="Tang H."/>
            <person name="Krishnakumar V."/>
            <person name="Bidwell S."/>
            <person name="Rosen B."/>
            <person name="Chan A."/>
            <person name="Zhou S."/>
            <person name="Gentzbittel L."/>
            <person name="Childs K.L."/>
            <person name="Yandell M."/>
            <person name="Gundlach H."/>
            <person name="Mayer K.F."/>
            <person name="Schwartz D.C."/>
            <person name="Town C.D."/>
        </authorList>
    </citation>
    <scope>GENOME REANNOTATION</scope>
    <source>
        <strain evidence="4">cv. Jemalong A17</strain>
    </source>
</reference>
<sequence length="270" mass="30800">MAPACRPDRIVAIAERFGMDPWAVLDNVIFLFSVCECTRFIYARAYTYEHQHNLLLGLAAKMAEEPFRLLIVDSVIALFQEEMRQKLAQMLSRLIKIAEEFNVAVYMTNQVIADPGGGIFITDRRNQQGGMYFWDYVERKQLEWSVSSEWSPNGCYFMTATTTPRLQVDNGIKMFHYNGSLYFKQMFDKLYQSYSFSFVVILIHSLVMAIVLNFTMFLCTIVNSALTTMIVGVLKGVGSKSLVVLLICTGVFAVVRMVYASRKLELDQTA</sequence>
<dbReference type="GO" id="GO:0042148">
    <property type="term" value="P:DNA strand invasion"/>
    <property type="evidence" value="ECO:0000318"/>
    <property type="project" value="GO_Central"/>
</dbReference>
<evidence type="ECO:0000313" key="5">
    <source>
        <dbReference type="Proteomes" id="UP000002051"/>
    </source>
</evidence>
<dbReference type="PANTHER" id="PTHR22942">
    <property type="entry name" value="RECA/RAD51/RADA DNA STRAND-PAIRING FAMILY MEMBER"/>
    <property type="match status" value="1"/>
</dbReference>
<keyword evidence="5" id="KW-1185">Reference proteome</keyword>
<keyword evidence="3" id="KW-0648">Protein biosynthesis</keyword>
<evidence type="ECO:0000256" key="1">
    <source>
        <dbReference type="SAM" id="Phobius"/>
    </source>
</evidence>
<evidence type="ECO:0000313" key="4">
    <source>
        <dbReference type="EnsemblPlants" id="AET00399"/>
    </source>
</evidence>
<keyword evidence="1" id="KW-1133">Transmembrane helix</keyword>
<dbReference type="GO" id="GO:0003697">
    <property type="term" value="F:single-stranded DNA binding"/>
    <property type="evidence" value="ECO:0000318"/>
    <property type="project" value="GO_Central"/>
</dbReference>
<evidence type="ECO:0000313" key="3">
    <source>
        <dbReference type="EMBL" id="AET00399.2"/>
    </source>
</evidence>
<proteinExistence type="predicted"/>
<dbReference type="GO" id="GO:0000150">
    <property type="term" value="F:DNA strand exchange activity"/>
    <property type="evidence" value="ECO:0000318"/>
    <property type="project" value="GO_Central"/>
</dbReference>
<organism evidence="3 5">
    <name type="scientific">Medicago truncatula</name>
    <name type="common">Barrel medic</name>
    <name type="synonym">Medicago tribuloides</name>
    <dbReference type="NCBI Taxonomy" id="3880"/>
    <lineage>
        <taxon>Eukaryota</taxon>
        <taxon>Viridiplantae</taxon>
        <taxon>Streptophyta</taxon>
        <taxon>Embryophyta</taxon>
        <taxon>Tracheophyta</taxon>
        <taxon>Spermatophyta</taxon>
        <taxon>Magnoliopsida</taxon>
        <taxon>eudicotyledons</taxon>
        <taxon>Gunneridae</taxon>
        <taxon>Pentapetalae</taxon>
        <taxon>rosids</taxon>
        <taxon>fabids</taxon>
        <taxon>Fabales</taxon>
        <taxon>Fabaceae</taxon>
        <taxon>Papilionoideae</taxon>
        <taxon>50 kb inversion clade</taxon>
        <taxon>NPAAA clade</taxon>
        <taxon>Hologalegina</taxon>
        <taxon>IRL clade</taxon>
        <taxon>Trifolieae</taxon>
        <taxon>Medicago</taxon>
    </lineage>
</organism>
<dbReference type="GO" id="GO:0003690">
    <property type="term" value="F:double-stranded DNA binding"/>
    <property type="evidence" value="ECO:0000318"/>
    <property type="project" value="GO_Central"/>
</dbReference>
<keyword evidence="1" id="KW-0812">Transmembrane</keyword>
<protein>
    <submittedName>
        <fullName evidence="3">Eukaryotic translation initiation factor eIF2A</fullName>
    </submittedName>
</protein>
<dbReference type="HOGENOM" id="CLU_1031943_0_0_1"/>
<gene>
    <name evidence="3" type="ordered locus">MTR_5g091610</name>
</gene>
<dbReference type="Proteomes" id="UP000002051">
    <property type="component" value="Chromosome 5"/>
</dbReference>